<keyword evidence="3" id="KW-0805">Transcription regulation</keyword>
<dbReference type="InterPro" id="IPR025662">
    <property type="entry name" value="Sigma_54_int_dom_ATP-bd_1"/>
</dbReference>
<reference evidence="7" key="1">
    <citation type="journal article" date="2019" name="PLoS Negl. Trop. Dis.">
        <title>Revisiting the worldwide diversity of Leptospira species in the environment.</title>
        <authorList>
            <person name="Vincent A.T."/>
            <person name="Schiettekatte O."/>
            <person name="Bourhy P."/>
            <person name="Veyrier F.J."/>
            <person name="Picardeau M."/>
        </authorList>
    </citation>
    <scope>NUCLEOTIDE SEQUENCE [LARGE SCALE GENOMIC DNA]</scope>
    <source>
        <strain evidence="7">201702692</strain>
    </source>
</reference>
<keyword evidence="8" id="KW-1185">Reference proteome</keyword>
<sequence>MGLDQVRIFIAFIILTCIVVITVITFLKENLGKVGKSFLGLVVSLFAWYFFHTLSFYLSKYHEPSYMVATLAGISVLCVGTAMYIFCELFPEGSQNKSSKYRILFFGIISASLAPLTYSDLWIKNRGQVGIVGPFFYVTSFWIVFTIISGVFLQIWKYTKTNDPRKRNRILRLLLSIIFHLVLAVFFSVILPVFGSWEFFFLGPATSVLGIVLIIYAIQFHPLLNLREAMLQIGIRLLFGITICVLIYFLINYVDSFRDEKTFSYKNLIVFSLLFSAGILYGSILHPKLENLIFQSKTNVEEAVVQVFLKQSSGSYFSLNEMLEDLLKPIYTNLGLSKILAAVVDHEDHLILHDFGGNSAEIKEIASRLVFSRVSRDRKLPMELVKESDRLFLLDEDASIPFREKTSFTSNYFRLVRRTVGYRPKVVSLGYRVVMALVLQNQICGYLFLGDKKSKRPFFENEVELLERLRIPFAALIRNLNDRTRIHYLKNQAEAELRDLKTTQTEREVIFQAVANKTLVYKSQTMENTIEHIERIAPLTRPVFIHGETGTGKELFANLVHEKSRPSEPFVPLNCAALPANLWEDEIFGHVKGAFTDAKNDRAGAVEKAGKGTLFFDEIGEMPLSMQAKMLRLLQERQFSPIGSSTLLKAECRFIFATNRNLEALIRSGEFREDLYYRINVFRIDLLPLRQRKEDILPLANFLLSSFTKEMNTQIQNIPPAVITAFQNYSWPGNIRELENSLLRALSTTKEEGLSLEDFPILAKEYLKNQNHKNHFLRDDFPADIQGNFHEIMDAYALKVIQSALQKTKGNKSHAAKILGIRRSSLEYRLKR</sequence>
<dbReference type="InterPro" id="IPR009057">
    <property type="entry name" value="Homeodomain-like_sf"/>
</dbReference>
<feature type="transmembrane region" description="Helical" evidence="5">
    <location>
        <begin position="230"/>
        <end position="251"/>
    </location>
</feature>
<keyword evidence="1" id="KW-0547">Nucleotide-binding</keyword>
<keyword evidence="5" id="KW-1133">Transmembrane helix</keyword>
<evidence type="ECO:0000256" key="2">
    <source>
        <dbReference type="ARBA" id="ARBA00022840"/>
    </source>
</evidence>
<keyword evidence="2" id="KW-0067">ATP-binding</keyword>
<evidence type="ECO:0000256" key="5">
    <source>
        <dbReference type="SAM" id="Phobius"/>
    </source>
</evidence>
<feature type="transmembrane region" description="Helical" evidence="5">
    <location>
        <begin position="135"/>
        <end position="158"/>
    </location>
</feature>
<feature type="transmembrane region" description="Helical" evidence="5">
    <location>
        <begin position="65"/>
        <end position="91"/>
    </location>
</feature>
<evidence type="ECO:0000256" key="4">
    <source>
        <dbReference type="ARBA" id="ARBA00023163"/>
    </source>
</evidence>
<feature type="transmembrane region" description="Helical" evidence="5">
    <location>
        <begin position="6"/>
        <end position="26"/>
    </location>
</feature>
<feature type="transmembrane region" description="Helical" evidence="5">
    <location>
        <begin position="199"/>
        <end position="218"/>
    </location>
</feature>
<evidence type="ECO:0000313" key="8">
    <source>
        <dbReference type="Proteomes" id="UP000298125"/>
    </source>
</evidence>
<feature type="transmembrane region" description="Helical" evidence="5">
    <location>
        <begin position="38"/>
        <end position="59"/>
    </location>
</feature>
<dbReference type="Gene3D" id="1.10.8.60">
    <property type="match status" value="1"/>
</dbReference>
<dbReference type="GO" id="GO:0006355">
    <property type="term" value="P:regulation of DNA-templated transcription"/>
    <property type="evidence" value="ECO:0007669"/>
    <property type="project" value="InterPro"/>
</dbReference>
<dbReference type="InterPro" id="IPR002078">
    <property type="entry name" value="Sigma_54_int"/>
</dbReference>
<dbReference type="GO" id="GO:0043565">
    <property type="term" value="F:sequence-specific DNA binding"/>
    <property type="evidence" value="ECO:0007669"/>
    <property type="project" value="InterPro"/>
</dbReference>
<feature type="transmembrane region" description="Helical" evidence="5">
    <location>
        <begin position="429"/>
        <end position="449"/>
    </location>
</feature>
<comment type="caution">
    <text evidence="7">The sequence shown here is derived from an EMBL/GenBank/DDBJ whole genome shotgun (WGS) entry which is preliminary data.</text>
</comment>
<dbReference type="GO" id="GO:0005524">
    <property type="term" value="F:ATP binding"/>
    <property type="evidence" value="ECO:0007669"/>
    <property type="project" value="UniProtKB-KW"/>
</dbReference>
<dbReference type="FunFam" id="3.40.50.300:FF:000006">
    <property type="entry name" value="DNA-binding transcriptional regulator NtrC"/>
    <property type="match status" value="1"/>
</dbReference>
<evidence type="ECO:0000259" key="6">
    <source>
        <dbReference type="PROSITE" id="PS50045"/>
    </source>
</evidence>
<dbReference type="Proteomes" id="UP000298125">
    <property type="component" value="Unassembled WGS sequence"/>
</dbReference>
<evidence type="ECO:0000313" key="7">
    <source>
        <dbReference type="EMBL" id="TGL33611.1"/>
    </source>
</evidence>
<dbReference type="RefSeq" id="WP_135581457.1">
    <property type="nucleotide sequence ID" value="NZ_RQGA01000019.1"/>
</dbReference>
<dbReference type="Pfam" id="PF25601">
    <property type="entry name" value="AAA_lid_14"/>
    <property type="match status" value="1"/>
</dbReference>
<dbReference type="InterPro" id="IPR002197">
    <property type="entry name" value="HTH_Fis"/>
</dbReference>
<dbReference type="AlphaFoldDB" id="A0A4R9J5V0"/>
<dbReference type="PROSITE" id="PS00688">
    <property type="entry name" value="SIGMA54_INTERACT_3"/>
    <property type="match status" value="1"/>
</dbReference>
<keyword evidence="5" id="KW-0812">Transmembrane</keyword>
<dbReference type="CDD" id="cd00009">
    <property type="entry name" value="AAA"/>
    <property type="match status" value="1"/>
</dbReference>
<dbReference type="OrthoDB" id="9771372at2"/>
<dbReference type="SMART" id="SM00382">
    <property type="entry name" value="AAA"/>
    <property type="match status" value="1"/>
</dbReference>
<dbReference type="PRINTS" id="PR01590">
    <property type="entry name" value="HTHFIS"/>
</dbReference>
<keyword evidence="4" id="KW-0804">Transcription</keyword>
<protein>
    <submittedName>
        <fullName evidence="7">AAA family ATPase</fullName>
    </submittedName>
</protein>
<evidence type="ECO:0000256" key="1">
    <source>
        <dbReference type="ARBA" id="ARBA00022741"/>
    </source>
</evidence>
<dbReference type="EMBL" id="RQGA01000019">
    <property type="protein sequence ID" value="TGL33611.1"/>
    <property type="molecule type" value="Genomic_DNA"/>
</dbReference>
<feature type="transmembrane region" description="Helical" evidence="5">
    <location>
        <begin position="263"/>
        <end position="284"/>
    </location>
</feature>
<dbReference type="PROSITE" id="PS00675">
    <property type="entry name" value="SIGMA54_INTERACT_1"/>
    <property type="match status" value="1"/>
</dbReference>
<dbReference type="SUPFAM" id="SSF52540">
    <property type="entry name" value="P-loop containing nucleoside triphosphate hydrolases"/>
    <property type="match status" value="1"/>
</dbReference>
<feature type="transmembrane region" description="Helical" evidence="5">
    <location>
        <begin position="170"/>
        <end position="193"/>
    </location>
</feature>
<proteinExistence type="predicted"/>
<dbReference type="Pfam" id="PF02954">
    <property type="entry name" value="HTH_8"/>
    <property type="match status" value="1"/>
</dbReference>
<dbReference type="PANTHER" id="PTHR32071">
    <property type="entry name" value="TRANSCRIPTIONAL REGULATORY PROTEIN"/>
    <property type="match status" value="1"/>
</dbReference>
<feature type="domain" description="Sigma-54 factor interaction" evidence="6">
    <location>
        <begin position="519"/>
        <end position="747"/>
    </location>
</feature>
<dbReference type="InterPro" id="IPR058031">
    <property type="entry name" value="AAA_lid_NorR"/>
</dbReference>
<evidence type="ECO:0000256" key="3">
    <source>
        <dbReference type="ARBA" id="ARBA00023015"/>
    </source>
</evidence>
<dbReference type="SUPFAM" id="SSF46689">
    <property type="entry name" value="Homeodomain-like"/>
    <property type="match status" value="1"/>
</dbReference>
<gene>
    <name evidence="7" type="ORF">EHQ49_17825</name>
</gene>
<dbReference type="InterPro" id="IPR003593">
    <property type="entry name" value="AAA+_ATPase"/>
</dbReference>
<dbReference type="InterPro" id="IPR027417">
    <property type="entry name" value="P-loop_NTPase"/>
</dbReference>
<dbReference type="PROSITE" id="PS50045">
    <property type="entry name" value="SIGMA54_INTERACT_4"/>
    <property type="match status" value="1"/>
</dbReference>
<feature type="transmembrane region" description="Helical" evidence="5">
    <location>
        <begin position="103"/>
        <end position="123"/>
    </location>
</feature>
<dbReference type="Gene3D" id="1.10.10.60">
    <property type="entry name" value="Homeodomain-like"/>
    <property type="match status" value="1"/>
</dbReference>
<dbReference type="InterPro" id="IPR025944">
    <property type="entry name" value="Sigma_54_int_dom_CS"/>
</dbReference>
<organism evidence="7 8">
    <name type="scientific">Leptospira perdikensis</name>
    <dbReference type="NCBI Taxonomy" id="2484948"/>
    <lineage>
        <taxon>Bacteria</taxon>
        <taxon>Pseudomonadati</taxon>
        <taxon>Spirochaetota</taxon>
        <taxon>Spirochaetia</taxon>
        <taxon>Leptospirales</taxon>
        <taxon>Leptospiraceae</taxon>
        <taxon>Leptospira</taxon>
    </lineage>
</organism>
<dbReference type="Gene3D" id="3.40.50.300">
    <property type="entry name" value="P-loop containing nucleotide triphosphate hydrolases"/>
    <property type="match status" value="1"/>
</dbReference>
<keyword evidence="5" id="KW-0472">Membrane</keyword>
<name>A0A4R9J5V0_9LEPT</name>
<accession>A0A4R9J5V0</accession>
<dbReference type="Pfam" id="PF00158">
    <property type="entry name" value="Sigma54_activat"/>
    <property type="match status" value="1"/>
</dbReference>